<protein>
    <recommendedName>
        <fullName evidence="10">Elongation of very long chain fatty acids protein</fullName>
        <ecNumber evidence="10">2.3.1.199</ecNumber>
    </recommendedName>
    <alternativeName>
        <fullName evidence="10">Very-long-chain 3-oxoacyl-CoA synthase</fullName>
    </alternativeName>
</protein>
<evidence type="ECO:0000256" key="1">
    <source>
        <dbReference type="ARBA" id="ARBA00004141"/>
    </source>
</evidence>
<evidence type="ECO:0000256" key="6">
    <source>
        <dbReference type="ARBA" id="ARBA00022989"/>
    </source>
</evidence>
<dbReference type="Proteomes" id="UP000011014">
    <property type="component" value="Unassembled WGS sequence"/>
</dbReference>
<feature type="transmembrane region" description="Helical" evidence="10">
    <location>
        <begin position="198"/>
        <end position="217"/>
    </location>
</feature>
<dbReference type="GO" id="GO:0009922">
    <property type="term" value="F:fatty acid elongase activity"/>
    <property type="evidence" value="ECO:0007669"/>
    <property type="project" value="UniProtKB-EC"/>
</dbReference>
<accession>E4XWM6</accession>
<evidence type="ECO:0000313" key="12">
    <source>
        <dbReference type="EMBL" id="CBY33185.1"/>
    </source>
</evidence>
<dbReference type="PANTHER" id="PTHR11157">
    <property type="entry name" value="FATTY ACID ACYL TRANSFERASE-RELATED"/>
    <property type="match status" value="1"/>
</dbReference>
<evidence type="ECO:0000256" key="8">
    <source>
        <dbReference type="ARBA" id="ARBA00023136"/>
    </source>
</evidence>
<evidence type="ECO:0000256" key="4">
    <source>
        <dbReference type="ARBA" id="ARBA00022692"/>
    </source>
</evidence>
<keyword evidence="4 10" id="KW-0812">Transmembrane</keyword>
<feature type="transmembrane region" description="Helical" evidence="10">
    <location>
        <begin position="57"/>
        <end position="77"/>
    </location>
</feature>
<keyword evidence="6 10" id="KW-1133">Transmembrane helix</keyword>
<dbReference type="GO" id="GO:0042761">
    <property type="term" value="P:very long-chain fatty acid biosynthetic process"/>
    <property type="evidence" value="ECO:0007669"/>
    <property type="project" value="TreeGrafter"/>
</dbReference>
<comment type="similarity">
    <text evidence="10">Belongs to the ELO family.</text>
</comment>
<evidence type="ECO:0000313" key="13">
    <source>
        <dbReference type="Proteomes" id="UP000001307"/>
    </source>
</evidence>
<evidence type="ECO:0000256" key="10">
    <source>
        <dbReference type="RuleBase" id="RU361115"/>
    </source>
</evidence>
<keyword evidence="8 10" id="KW-0472">Membrane</keyword>
<organism evidence="11">
    <name type="scientific">Oikopleura dioica</name>
    <name type="common">Tunicate</name>
    <dbReference type="NCBI Taxonomy" id="34765"/>
    <lineage>
        <taxon>Eukaryota</taxon>
        <taxon>Metazoa</taxon>
        <taxon>Chordata</taxon>
        <taxon>Tunicata</taxon>
        <taxon>Appendicularia</taxon>
        <taxon>Copelata</taxon>
        <taxon>Oikopleuridae</taxon>
        <taxon>Oikopleura</taxon>
    </lineage>
</organism>
<dbReference type="GO" id="GO:0034625">
    <property type="term" value="P:fatty acid elongation, monounsaturated fatty acid"/>
    <property type="evidence" value="ECO:0007669"/>
    <property type="project" value="TreeGrafter"/>
</dbReference>
<dbReference type="GO" id="GO:0019367">
    <property type="term" value="P:fatty acid elongation, saturated fatty acid"/>
    <property type="evidence" value="ECO:0007669"/>
    <property type="project" value="TreeGrafter"/>
</dbReference>
<dbReference type="EC" id="2.3.1.199" evidence="10"/>
<evidence type="ECO:0000256" key="9">
    <source>
        <dbReference type="ARBA" id="ARBA00023160"/>
    </source>
</evidence>
<dbReference type="GO" id="GO:0034626">
    <property type="term" value="P:fatty acid elongation, polyunsaturated fatty acid"/>
    <property type="evidence" value="ECO:0007669"/>
    <property type="project" value="TreeGrafter"/>
</dbReference>
<dbReference type="GO" id="GO:0005789">
    <property type="term" value="C:endoplasmic reticulum membrane"/>
    <property type="evidence" value="ECO:0007669"/>
    <property type="project" value="TreeGrafter"/>
</dbReference>
<feature type="transmembrane region" description="Helical" evidence="10">
    <location>
        <begin position="229"/>
        <end position="247"/>
    </location>
</feature>
<dbReference type="PANTHER" id="PTHR11157:SF69">
    <property type="entry name" value="ELONGATION OF VERY LONG CHAIN FATTY ACIDS PROTEIN 7"/>
    <property type="match status" value="1"/>
</dbReference>
<keyword evidence="5 10" id="KW-0276">Fatty acid metabolism</keyword>
<keyword evidence="2 10" id="KW-0444">Lipid biosynthesis</keyword>
<dbReference type="GO" id="GO:0030148">
    <property type="term" value="P:sphingolipid biosynthetic process"/>
    <property type="evidence" value="ECO:0007669"/>
    <property type="project" value="TreeGrafter"/>
</dbReference>
<feature type="transmembrane region" description="Helical" evidence="10">
    <location>
        <begin position="259"/>
        <end position="277"/>
    </location>
</feature>
<comment type="catalytic activity">
    <reaction evidence="10">
        <text>a very-long-chain acyl-CoA + malonyl-CoA + H(+) = a very-long-chain 3-oxoacyl-CoA + CO2 + CoA</text>
        <dbReference type="Rhea" id="RHEA:32727"/>
        <dbReference type="ChEBI" id="CHEBI:15378"/>
        <dbReference type="ChEBI" id="CHEBI:16526"/>
        <dbReference type="ChEBI" id="CHEBI:57287"/>
        <dbReference type="ChEBI" id="CHEBI:57384"/>
        <dbReference type="ChEBI" id="CHEBI:90725"/>
        <dbReference type="ChEBI" id="CHEBI:90736"/>
        <dbReference type="EC" id="2.3.1.199"/>
    </reaction>
</comment>
<sequence>MEEIQGLVQEVRSRLAYCVDGWKPKHPFDFFDLRRFEFMKNSYKGFDHFWWFEDHRYAMMSSLVYLYIVVLLAPACLGNGSKPMKVKWLIVPYNFGLVAFNAYIFHEFLAAGWATNYNLGCVNARPYSNDEQSNRMANASFLYFISKHIEFMDTFLFIVMQKWRNVSTLHVFHHSSMAYATWWTTKFAPTGYGTFGPMLNSFIHVLMYSYYGLAALGPELRPYLWWKKYLTSLQMIQFCAVLAHMTNILCNHPGCQYPIGLNILQLVLCGIFLGMFAKFYRKTYETKPTAISSEKNALGTPTYAEIVQAKKAQ</sequence>
<keyword evidence="13" id="KW-1185">Reference proteome</keyword>
<keyword evidence="9 10" id="KW-0275">Fatty acid biosynthesis</keyword>
<dbReference type="AlphaFoldDB" id="E4XWM6"/>
<dbReference type="InterPro" id="IPR002076">
    <property type="entry name" value="ELO_fam"/>
</dbReference>
<gene>
    <name evidence="11" type="ORF">GSOID_T00007048001</name>
    <name evidence="12" type="ORF">GSOID_T00021084001</name>
</gene>
<evidence type="ECO:0000256" key="2">
    <source>
        <dbReference type="ARBA" id="ARBA00022516"/>
    </source>
</evidence>
<name>E4XWM6_OIKDI</name>
<keyword evidence="3 10" id="KW-0808">Transferase</keyword>
<feature type="transmembrane region" description="Helical" evidence="10">
    <location>
        <begin position="89"/>
        <end position="106"/>
    </location>
</feature>
<dbReference type="Proteomes" id="UP000001307">
    <property type="component" value="Unassembled WGS sequence"/>
</dbReference>
<evidence type="ECO:0000256" key="3">
    <source>
        <dbReference type="ARBA" id="ARBA00022679"/>
    </source>
</evidence>
<evidence type="ECO:0000256" key="7">
    <source>
        <dbReference type="ARBA" id="ARBA00023098"/>
    </source>
</evidence>
<dbReference type="InParanoid" id="E4XWM6"/>
<comment type="subcellular location">
    <subcellularLocation>
        <location evidence="1">Membrane</location>
        <topology evidence="1">Multi-pass membrane protein</topology>
    </subcellularLocation>
</comment>
<evidence type="ECO:0000313" key="11">
    <source>
        <dbReference type="EMBL" id="CBY14081.1"/>
    </source>
</evidence>
<proteinExistence type="inferred from homology"/>
<dbReference type="EMBL" id="FN654402">
    <property type="protein sequence ID" value="CBY33185.1"/>
    <property type="molecule type" value="Genomic_DNA"/>
</dbReference>
<dbReference type="EMBL" id="FN653249">
    <property type="protein sequence ID" value="CBY14081.1"/>
    <property type="molecule type" value="Genomic_DNA"/>
</dbReference>
<keyword evidence="7 10" id="KW-0443">Lipid metabolism</keyword>
<reference evidence="11" key="1">
    <citation type="journal article" date="2010" name="Science">
        <title>Plasticity of animal genome architecture unmasked by rapid evolution of a pelagic tunicate.</title>
        <authorList>
            <person name="Denoeud F."/>
            <person name="Henriet S."/>
            <person name="Mungpakdee S."/>
            <person name="Aury J.M."/>
            <person name="Da Silva C."/>
            <person name="Brinkmann H."/>
            <person name="Mikhaleva J."/>
            <person name="Olsen L.C."/>
            <person name="Jubin C."/>
            <person name="Canestro C."/>
            <person name="Bouquet J.M."/>
            <person name="Danks G."/>
            <person name="Poulain J."/>
            <person name="Campsteijn C."/>
            <person name="Adamski M."/>
            <person name="Cross I."/>
            <person name="Yadetie F."/>
            <person name="Muffato M."/>
            <person name="Louis A."/>
            <person name="Butcher S."/>
            <person name="Tsagkogeorga G."/>
            <person name="Konrad A."/>
            <person name="Singh S."/>
            <person name="Jensen M.F."/>
            <person name="Cong E.H."/>
            <person name="Eikeseth-Otteraa H."/>
            <person name="Noel B."/>
            <person name="Anthouard V."/>
            <person name="Porcel B.M."/>
            <person name="Kachouri-Lafond R."/>
            <person name="Nishino A."/>
            <person name="Ugolini M."/>
            <person name="Chourrout P."/>
            <person name="Nishida H."/>
            <person name="Aasland R."/>
            <person name="Huzurbazar S."/>
            <person name="Westhof E."/>
            <person name="Delsuc F."/>
            <person name="Lehrach H."/>
            <person name="Reinhardt R."/>
            <person name="Weissenbach J."/>
            <person name="Roy S.W."/>
            <person name="Artiguenave F."/>
            <person name="Postlethwait J.H."/>
            <person name="Manak J.R."/>
            <person name="Thompson E.M."/>
            <person name="Jaillon O."/>
            <person name="Du Pasquier L."/>
            <person name="Boudinot P."/>
            <person name="Liberles D.A."/>
            <person name="Volff J.N."/>
            <person name="Philippe H."/>
            <person name="Lenhard B."/>
            <person name="Roest Crollius H."/>
            <person name="Wincker P."/>
            <person name="Chourrout D."/>
        </authorList>
    </citation>
    <scope>NUCLEOTIDE SEQUENCE [LARGE SCALE GENOMIC DNA]</scope>
</reference>
<dbReference type="Pfam" id="PF01151">
    <property type="entry name" value="ELO"/>
    <property type="match status" value="1"/>
</dbReference>
<dbReference type="OrthoDB" id="434092at2759"/>
<evidence type="ECO:0000256" key="5">
    <source>
        <dbReference type="ARBA" id="ARBA00022832"/>
    </source>
</evidence>